<dbReference type="PANTHER" id="PTHR36220:SF1">
    <property type="entry name" value="GAMMA TUBULIN COMPLEX COMPONENT C-TERMINAL DOMAIN-CONTAINING PROTEIN"/>
    <property type="match status" value="1"/>
</dbReference>
<feature type="domain" description="Secretion system C-terminal sorting" evidence="3">
    <location>
        <begin position="412"/>
        <end position="479"/>
    </location>
</feature>
<dbReference type="Proteomes" id="UP000268372">
    <property type="component" value="Unassembled WGS sequence"/>
</dbReference>
<gene>
    <name evidence="4" type="ORF">EG242_14410</name>
</gene>
<dbReference type="InterPro" id="IPR013517">
    <property type="entry name" value="FG-GAP"/>
</dbReference>
<proteinExistence type="predicted"/>
<evidence type="ECO:0000313" key="4">
    <source>
        <dbReference type="EMBL" id="RRA89334.1"/>
    </source>
</evidence>
<feature type="signal peptide" evidence="2">
    <location>
        <begin position="1"/>
        <end position="19"/>
    </location>
</feature>
<dbReference type="InterPro" id="IPR026444">
    <property type="entry name" value="Secre_tail"/>
</dbReference>
<evidence type="ECO:0000256" key="1">
    <source>
        <dbReference type="ARBA" id="ARBA00022729"/>
    </source>
</evidence>
<sequence>MFKKLLFFLFIPFMGLSQTQIGNDIVGEFQTNEAGTSVSISANGSIVAIGAPRNIGSGNYSGNVRIFQNVSGVWSQVGNSILGKSANDKYGTSVSLSSDGSIVAIGAPYNDDNGMPYNGAVSVYKNVSGIWNKIGNDIIDNVQDLSGVSVALSSDGSVVAIGSSYGNDLGPAGNVSVYENIAGNWSKIGNTLTGSSAGDMFGNSVAISDNGSIVAIGANAADGNGLNSGSVSIYQNVSGNWVKIGADIHGEFAGDDFGAGVSLSADGSIVAVGATENDGNGSYSGHVRIFKNISGSWTQLGTDINGEHAGDRSGFTVSLSTDGTILAIGNRAHLSYVRLYKYVAGNWTKLGDIGKYTSGYFGSSISLSANGAIVAVGIPLSNANGTASGSVKVYNLDGLLSSDTFVLDNFNIYPNPTSDVLNISLENDLILQEVIIYNSLGQIVKKSSKTKIDISSLSKGMYHTEVKTDKGKASKKIIIK</sequence>
<accession>A0A3P1AK65</accession>
<name>A0A3P1AK65_9FLAO</name>
<dbReference type="PANTHER" id="PTHR36220">
    <property type="entry name" value="UNNAMED PRODUCT"/>
    <property type="match status" value="1"/>
</dbReference>
<dbReference type="AlphaFoldDB" id="A0A3P1AK65"/>
<protein>
    <submittedName>
        <fullName evidence="4">T9SS C-terminal target domain-containing protein</fullName>
    </submittedName>
</protein>
<dbReference type="SUPFAM" id="SSF50965">
    <property type="entry name" value="Galactose oxidase, central domain"/>
    <property type="match status" value="2"/>
</dbReference>
<evidence type="ECO:0000259" key="3">
    <source>
        <dbReference type="Pfam" id="PF18962"/>
    </source>
</evidence>
<comment type="caution">
    <text evidence="4">The sequence shown here is derived from an EMBL/GenBank/DDBJ whole genome shotgun (WGS) entry which is preliminary data.</text>
</comment>
<evidence type="ECO:0000256" key="2">
    <source>
        <dbReference type="SAM" id="SignalP"/>
    </source>
</evidence>
<keyword evidence="5" id="KW-1185">Reference proteome</keyword>
<evidence type="ECO:0000313" key="5">
    <source>
        <dbReference type="Proteomes" id="UP000268372"/>
    </source>
</evidence>
<dbReference type="InterPro" id="IPR011043">
    <property type="entry name" value="Gal_Oxase/kelch_b-propeller"/>
</dbReference>
<reference evidence="4 5" key="1">
    <citation type="submission" date="2018-11" db="EMBL/GenBank/DDBJ databases">
        <title>Flavobacterium sp. nov., YIM 102796 draft genome.</title>
        <authorList>
            <person name="Li G."/>
            <person name="Jiang Y."/>
        </authorList>
    </citation>
    <scope>NUCLEOTIDE SEQUENCE [LARGE SCALE GENOMIC DNA]</scope>
    <source>
        <strain evidence="4 5">YIM 102796</strain>
    </source>
</reference>
<feature type="chain" id="PRO_5018194775" evidence="2">
    <location>
        <begin position="20"/>
        <end position="480"/>
    </location>
</feature>
<dbReference type="EMBL" id="RQTJ01000057">
    <property type="protein sequence ID" value="RRA89334.1"/>
    <property type="molecule type" value="Genomic_DNA"/>
</dbReference>
<dbReference type="RefSeq" id="WP_124900595.1">
    <property type="nucleotide sequence ID" value="NZ_RQTJ01000057.1"/>
</dbReference>
<dbReference type="OrthoDB" id="1403372at2"/>
<dbReference type="Pfam" id="PF18962">
    <property type="entry name" value="Por_Secre_tail"/>
    <property type="match status" value="1"/>
</dbReference>
<organism evidence="4 5">
    <name type="scientific">Paenimyroides viscosum</name>
    <dbReference type="NCBI Taxonomy" id="2488729"/>
    <lineage>
        <taxon>Bacteria</taxon>
        <taxon>Pseudomonadati</taxon>
        <taxon>Bacteroidota</taxon>
        <taxon>Flavobacteriia</taxon>
        <taxon>Flavobacteriales</taxon>
        <taxon>Flavobacteriaceae</taxon>
        <taxon>Paenimyroides</taxon>
    </lineage>
</organism>
<keyword evidence="1 2" id="KW-0732">Signal</keyword>
<dbReference type="NCBIfam" id="TIGR04183">
    <property type="entry name" value="Por_Secre_tail"/>
    <property type="match status" value="1"/>
</dbReference>
<dbReference type="Pfam" id="PF14312">
    <property type="entry name" value="FG-GAP_2"/>
    <property type="match status" value="2"/>
</dbReference>